<comment type="caution">
    <text evidence="2">The sequence shown here is derived from an EMBL/GenBank/DDBJ whole genome shotgun (WGS) entry which is preliminary data.</text>
</comment>
<proteinExistence type="predicted"/>
<evidence type="ECO:0000256" key="1">
    <source>
        <dbReference type="SAM" id="SignalP"/>
    </source>
</evidence>
<organism evidence="2 3">
    <name type="scientific">Cladobotryum mycophilum</name>
    <dbReference type="NCBI Taxonomy" id="491253"/>
    <lineage>
        <taxon>Eukaryota</taxon>
        <taxon>Fungi</taxon>
        <taxon>Dikarya</taxon>
        <taxon>Ascomycota</taxon>
        <taxon>Pezizomycotina</taxon>
        <taxon>Sordariomycetes</taxon>
        <taxon>Hypocreomycetidae</taxon>
        <taxon>Hypocreales</taxon>
        <taxon>Hypocreaceae</taxon>
        <taxon>Cladobotryum</taxon>
    </lineage>
</organism>
<protein>
    <submittedName>
        <fullName evidence="2">Uncharacterized protein</fullName>
    </submittedName>
</protein>
<accession>A0ABR0SPX1</accession>
<evidence type="ECO:0000313" key="3">
    <source>
        <dbReference type="Proteomes" id="UP001338125"/>
    </source>
</evidence>
<feature type="signal peptide" evidence="1">
    <location>
        <begin position="1"/>
        <end position="18"/>
    </location>
</feature>
<dbReference type="Proteomes" id="UP001338125">
    <property type="component" value="Unassembled WGS sequence"/>
</dbReference>
<dbReference type="EMBL" id="JAVFKD010000012">
    <property type="protein sequence ID" value="KAK5994228.1"/>
    <property type="molecule type" value="Genomic_DNA"/>
</dbReference>
<gene>
    <name evidence="2" type="ORF">PT974_07671</name>
</gene>
<reference evidence="2 3" key="1">
    <citation type="submission" date="2024-01" db="EMBL/GenBank/DDBJ databases">
        <title>Complete genome of Cladobotryum mycophilum ATHUM6906.</title>
        <authorList>
            <person name="Christinaki A.C."/>
            <person name="Myridakis A.I."/>
            <person name="Kouvelis V.N."/>
        </authorList>
    </citation>
    <scope>NUCLEOTIDE SEQUENCE [LARGE SCALE GENOMIC DNA]</scope>
    <source>
        <strain evidence="2 3">ATHUM6906</strain>
    </source>
</reference>
<evidence type="ECO:0000313" key="2">
    <source>
        <dbReference type="EMBL" id="KAK5994228.1"/>
    </source>
</evidence>
<name>A0ABR0SPX1_9HYPO</name>
<feature type="chain" id="PRO_5046538935" evidence="1">
    <location>
        <begin position="19"/>
        <end position="64"/>
    </location>
</feature>
<sequence length="64" mass="7014">MQFAQLIAFAAIFGLSIAQPVPADSYDQTDALRGDGTESIDFWIDGVMDLRFDQLGTTELFGII</sequence>
<keyword evidence="1" id="KW-0732">Signal</keyword>
<keyword evidence="3" id="KW-1185">Reference proteome</keyword>